<dbReference type="STRING" id="84531.LA76x_0419"/>
<dbReference type="Pfam" id="PF21841">
    <property type="entry name" value="DUF6900"/>
    <property type="match status" value="1"/>
</dbReference>
<sequence length="129" mass="14118">MHKKTLTTIAQQHLDVATLETRGNDSLDFHSVPAWGIDAALTAAYFAGYAAAVRAANGSSADALTTERHTMLCGIWLGEGEATDWSLDQRAETVVTLPIPEVELLAYHWTERKACDVLIPTAIRQRRIA</sequence>
<dbReference type="AlphaFoldDB" id="A0A0S2F4T0"/>
<dbReference type="Proteomes" id="UP000060787">
    <property type="component" value="Chromosome"/>
</dbReference>
<gene>
    <name evidence="2" type="ORF">LA76x_0419</name>
</gene>
<dbReference type="RefSeq" id="WP_057916363.1">
    <property type="nucleotide sequence ID" value="NZ_CP011129.1"/>
</dbReference>
<evidence type="ECO:0000313" key="3">
    <source>
        <dbReference type="Proteomes" id="UP000060787"/>
    </source>
</evidence>
<protein>
    <recommendedName>
        <fullName evidence="1">DUF6900 domain-containing protein</fullName>
    </recommendedName>
</protein>
<organism evidence="2 3">
    <name type="scientific">Lysobacter antibioticus</name>
    <dbReference type="NCBI Taxonomy" id="84531"/>
    <lineage>
        <taxon>Bacteria</taxon>
        <taxon>Pseudomonadati</taxon>
        <taxon>Pseudomonadota</taxon>
        <taxon>Gammaproteobacteria</taxon>
        <taxon>Lysobacterales</taxon>
        <taxon>Lysobacteraceae</taxon>
        <taxon>Lysobacter</taxon>
    </lineage>
</organism>
<dbReference type="PATRIC" id="fig|84531.8.peg.433"/>
<dbReference type="KEGG" id="lab:LA76x_0419"/>
<evidence type="ECO:0000313" key="2">
    <source>
        <dbReference type="EMBL" id="ALN78580.1"/>
    </source>
</evidence>
<evidence type="ECO:0000259" key="1">
    <source>
        <dbReference type="Pfam" id="PF21841"/>
    </source>
</evidence>
<accession>A0A0S2F4T0</accession>
<name>A0A0S2F4T0_LYSAN</name>
<dbReference type="InterPro" id="IPR054195">
    <property type="entry name" value="DUF6900"/>
</dbReference>
<dbReference type="EMBL" id="CP011129">
    <property type="protein sequence ID" value="ALN78580.1"/>
    <property type="molecule type" value="Genomic_DNA"/>
</dbReference>
<feature type="domain" description="DUF6900" evidence="1">
    <location>
        <begin position="2"/>
        <end position="52"/>
    </location>
</feature>
<reference evidence="2 3" key="1">
    <citation type="journal article" date="2015" name="BMC Genomics">
        <title>Comparative genomics and metabolic profiling of the genus Lysobacter.</title>
        <authorList>
            <person name="de Bruijn I."/>
            <person name="Cheng X."/>
            <person name="de Jager V."/>
            <person name="Exposito R.G."/>
            <person name="Watrous J."/>
            <person name="Patel N."/>
            <person name="Postma J."/>
            <person name="Dorrestein P.C."/>
            <person name="Kobayashi D."/>
            <person name="Raaijmakers J.M."/>
        </authorList>
    </citation>
    <scope>NUCLEOTIDE SEQUENCE [LARGE SCALE GENOMIC DNA]</scope>
    <source>
        <strain evidence="2 3">76</strain>
    </source>
</reference>
<proteinExistence type="predicted"/>
<keyword evidence="3" id="KW-1185">Reference proteome</keyword>